<keyword evidence="4" id="KW-1185">Reference proteome</keyword>
<feature type="domain" description="Methyltransferase" evidence="2">
    <location>
        <begin position="247"/>
        <end position="345"/>
    </location>
</feature>
<organism evidence="3 4">
    <name type="scientific">Mucor lusitanicus CBS 277.49</name>
    <dbReference type="NCBI Taxonomy" id="747725"/>
    <lineage>
        <taxon>Eukaryota</taxon>
        <taxon>Fungi</taxon>
        <taxon>Fungi incertae sedis</taxon>
        <taxon>Mucoromycota</taxon>
        <taxon>Mucoromycotina</taxon>
        <taxon>Mucoromycetes</taxon>
        <taxon>Mucorales</taxon>
        <taxon>Mucorineae</taxon>
        <taxon>Mucoraceae</taxon>
        <taxon>Mucor</taxon>
    </lineage>
</organism>
<dbReference type="GO" id="GO:0008168">
    <property type="term" value="F:methyltransferase activity"/>
    <property type="evidence" value="ECO:0007669"/>
    <property type="project" value="TreeGrafter"/>
</dbReference>
<gene>
    <name evidence="3" type="ORF">MUCCIDRAFT_115070</name>
</gene>
<dbReference type="InterPro" id="IPR029063">
    <property type="entry name" value="SAM-dependent_MTases_sf"/>
</dbReference>
<name>A0A168HIF2_MUCCL</name>
<dbReference type="Pfam" id="PF13649">
    <property type="entry name" value="Methyltransf_25"/>
    <property type="match status" value="1"/>
</dbReference>
<feature type="region of interest" description="Disordered" evidence="1">
    <location>
        <begin position="1"/>
        <end position="69"/>
    </location>
</feature>
<dbReference type="InterPro" id="IPR041698">
    <property type="entry name" value="Methyltransf_25"/>
</dbReference>
<dbReference type="EMBL" id="AMYB01000009">
    <property type="protein sequence ID" value="OAC98824.1"/>
    <property type="molecule type" value="Genomic_DNA"/>
</dbReference>
<dbReference type="Gene3D" id="3.40.50.150">
    <property type="entry name" value="Vaccinia Virus protein VP39"/>
    <property type="match status" value="1"/>
</dbReference>
<dbReference type="VEuPathDB" id="FungiDB:MUCCIDRAFT_115070"/>
<evidence type="ECO:0000256" key="1">
    <source>
        <dbReference type="SAM" id="MobiDB-lite"/>
    </source>
</evidence>
<reference evidence="3 4" key="1">
    <citation type="submission" date="2015-06" db="EMBL/GenBank/DDBJ databases">
        <title>Expansion of signal transduction pathways in fungi by whole-genome duplication.</title>
        <authorList>
            <consortium name="DOE Joint Genome Institute"/>
            <person name="Corrochano L.M."/>
            <person name="Kuo A."/>
            <person name="Marcet-Houben M."/>
            <person name="Polaino S."/>
            <person name="Salamov A."/>
            <person name="Villalobos J.M."/>
            <person name="Alvarez M.I."/>
            <person name="Avalos J."/>
            <person name="Benito E.P."/>
            <person name="Benoit I."/>
            <person name="Burger G."/>
            <person name="Camino L.P."/>
            <person name="Canovas D."/>
            <person name="Cerda-Olmedo E."/>
            <person name="Cheng J.-F."/>
            <person name="Dominguez A."/>
            <person name="Elias M."/>
            <person name="Eslava A.P."/>
            <person name="Glaser F."/>
            <person name="Grimwood J."/>
            <person name="Gutierrez G."/>
            <person name="Heitman J."/>
            <person name="Henrissat B."/>
            <person name="Iturriaga E.A."/>
            <person name="Lang B.F."/>
            <person name="Lavin J.L."/>
            <person name="Lee S."/>
            <person name="Li W."/>
            <person name="Lindquist E."/>
            <person name="Lopez-Garcia S."/>
            <person name="Luque E.M."/>
            <person name="Marcos A.T."/>
            <person name="Martin J."/>
            <person name="Mccluskey K."/>
            <person name="Medina H.R."/>
            <person name="Miralles-Duran A."/>
            <person name="Miyazaki A."/>
            <person name="Munoz-Torres E."/>
            <person name="Oguiza J.A."/>
            <person name="Ohm R."/>
            <person name="Olmedo M."/>
            <person name="Orejas M."/>
            <person name="Ortiz-Castellanos L."/>
            <person name="Pisabarro A.G."/>
            <person name="Rodriguez-Romero J."/>
            <person name="Ruiz-Herrera J."/>
            <person name="Ruiz-Vazquez R."/>
            <person name="Sanz C."/>
            <person name="Schackwitz W."/>
            <person name="Schmutz J."/>
            <person name="Shahriari M."/>
            <person name="Shelest E."/>
            <person name="Silva-Franco F."/>
            <person name="Soanes D."/>
            <person name="Syed K."/>
            <person name="Tagua V.G."/>
            <person name="Talbot N.J."/>
            <person name="Thon M."/>
            <person name="De Vries R.P."/>
            <person name="Wiebenga A."/>
            <person name="Yadav J.S."/>
            <person name="Braun E.L."/>
            <person name="Baker S."/>
            <person name="Garre V."/>
            <person name="Horwitz B."/>
            <person name="Torres-Martinez S."/>
            <person name="Idnurm A."/>
            <person name="Herrera-Estrella A."/>
            <person name="Gabaldon T."/>
            <person name="Grigoriev I.V."/>
        </authorList>
    </citation>
    <scope>NUCLEOTIDE SEQUENCE [LARGE SCALE GENOMIC DNA]</scope>
    <source>
        <strain evidence="3 4">CBS 277.49</strain>
    </source>
</reference>
<dbReference type="CDD" id="cd02440">
    <property type="entry name" value="AdoMet_MTases"/>
    <property type="match status" value="1"/>
</dbReference>
<dbReference type="AlphaFoldDB" id="A0A168HIF2"/>
<dbReference type="PANTHER" id="PTHR43591">
    <property type="entry name" value="METHYLTRANSFERASE"/>
    <property type="match status" value="1"/>
</dbReference>
<dbReference type="Proteomes" id="UP000077051">
    <property type="component" value="Unassembled WGS sequence"/>
</dbReference>
<feature type="compositionally biased region" description="Low complexity" evidence="1">
    <location>
        <begin position="24"/>
        <end position="46"/>
    </location>
</feature>
<dbReference type="SUPFAM" id="SSF53335">
    <property type="entry name" value="S-adenosyl-L-methionine-dependent methyltransferases"/>
    <property type="match status" value="1"/>
</dbReference>
<dbReference type="STRING" id="747725.A0A168HIF2"/>
<evidence type="ECO:0000313" key="4">
    <source>
        <dbReference type="Proteomes" id="UP000077051"/>
    </source>
</evidence>
<dbReference type="PANTHER" id="PTHR43591:SF24">
    <property type="entry name" value="2-METHOXY-6-POLYPRENYL-1,4-BENZOQUINOL METHYLASE, MITOCHONDRIAL"/>
    <property type="match status" value="1"/>
</dbReference>
<dbReference type="OrthoDB" id="2013972at2759"/>
<evidence type="ECO:0000259" key="2">
    <source>
        <dbReference type="Pfam" id="PF13649"/>
    </source>
</evidence>
<protein>
    <recommendedName>
        <fullName evidence="2">Methyltransferase domain-containing protein</fullName>
    </recommendedName>
</protein>
<evidence type="ECO:0000313" key="3">
    <source>
        <dbReference type="EMBL" id="OAC98824.1"/>
    </source>
</evidence>
<accession>A0A168HIF2</accession>
<comment type="caution">
    <text evidence="3">The sequence shown here is derived from an EMBL/GenBank/DDBJ whole genome shotgun (WGS) entry which is preliminary data.</text>
</comment>
<sequence length="480" mass="55866">MGNSISNEHQHIDKKALKLRRQSNRSTFSNRFSSACSISSSTNNNNKEWSISESQHQRKDSHSSSTHHGILSRLKNKNNHHHHKASDGASHKKPPILDIFTKADDTMRSSSSNDSTLMYSSPQSMQSEFPIIDKYTDSQMTLLEHHHQQQQLQQQQLQNPQVGYYDNQSMSSINSMSTARTTNDTNSTSTTFQQSYSSELMLKELYMLCETSPERRRDRDRRHRQHYLLKRTWGRNYQIPLENPSLIIDWCCATAVWDIELAFEFPNAKVVGIDYESVTVASLTNTVKNFSFHNAMIHQGETGLKEFGDNQVDYIMMRDVWLVNAPACKWTNLLKEIYRILKPGGYIEIYEQDTNFKSMGPNLTILEQWSDRFYEAIKVDRDTNSELGSYLKNAGYTNVKEKSIELPIGEWPDSKDMKETGYLQKDITERRFRESKRWYCKFNNLTEREYTKTLIQAIDECDDYKTSVLSFYFSAQKPTL</sequence>
<proteinExistence type="predicted"/>